<dbReference type="OrthoDB" id="28956at2157"/>
<evidence type="ECO:0000313" key="3">
    <source>
        <dbReference type="Proteomes" id="UP000006175"/>
    </source>
</evidence>
<proteinExistence type="predicted"/>
<feature type="transmembrane region" description="Helical" evidence="1">
    <location>
        <begin position="392"/>
        <end position="410"/>
    </location>
</feature>
<feature type="transmembrane region" description="Helical" evidence="1">
    <location>
        <begin position="369"/>
        <end position="386"/>
    </location>
</feature>
<feature type="transmembrane region" description="Helical" evidence="1">
    <location>
        <begin position="224"/>
        <end position="250"/>
    </location>
</feature>
<keyword evidence="1" id="KW-0472">Membrane</keyword>
<dbReference type="GeneID" id="13062325"/>
<keyword evidence="1" id="KW-0812">Transmembrane</keyword>
<feature type="transmembrane region" description="Helical" evidence="1">
    <location>
        <begin position="262"/>
        <end position="283"/>
    </location>
</feature>
<protein>
    <recommendedName>
        <fullName evidence="4">Glycosyltransferase RgtA/B/C/D-like domain-containing protein</fullName>
    </recommendedName>
</protein>
<reference evidence="2 3" key="1">
    <citation type="journal article" date="2012" name="J. Bacteriol.">
        <title>Complete Genome Sequence of Desulfurococcus fermentans, a Hyperthermophilic Cellulolytic Crenarchaeon Isolated from a Freshwater Hot Spring in Kamchatka, Russia.</title>
        <authorList>
            <person name="Susanti D."/>
            <person name="Johnson E.F."/>
            <person name="Rodriguez J.R."/>
            <person name="Anderson I."/>
            <person name="Perevalova A.A."/>
            <person name="Kyrpides N."/>
            <person name="Lucas S."/>
            <person name="Han J."/>
            <person name="Lapidus A."/>
            <person name="Cheng J.F."/>
            <person name="Goodwin L."/>
            <person name="Pitluck S."/>
            <person name="Mavrommatis K."/>
            <person name="Peters L."/>
            <person name="Land M.L."/>
            <person name="Hauser L."/>
            <person name="Gopalan V."/>
            <person name="Chan P.P."/>
            <person name="Lowe T.M."/>
            <person name="Atomi H."/>
            <person name="Bonch-Osmolovskaya E.A."/>
            <person name="Woyke T."/>
            <person name="Mukhopadhyay B."/>
        </authorList>
    </citation>
    <scope>NUCLEOTIDE SEQUENCE [LARGE SCALE GENOMIC DNA]</scope>
    <source>
        <strain evidence="2 3">DSM 16532</strain>
    </source>
</reference>
<dbReference type="Proteomes" id="UP000006175">
    <property type="component" value="Chromosome"/>
</dbReference>
<feature type="transmembrane region" description="Helical" evidence="1">
    <location>
        <begin position="60"/>
        <end position="77"/>
    </location>
</feature>
<dbReference type="HOGENOM" id="CLU_560981_0_0_2"/>
<dbReference type="KEGG" id="dfd:Desfe_0634"/>
<gene>
    <name evidence="2" type="ORF">Desfe_0634</name>
</gene>
<feature type="transmembrane region" description="Helical" evidence="1">
    <location>
        <begin position="20"/>
        <end position="39"/>
    </location>
</feature>
<keyword evidence="1" id="KW-1133">Transmembrane helix</keyword>
<evidence type="ECO:0000313" key="2">
    <source>
        <dbReference type="EMBL" id="AFL66535.1"/>
    </source>
</evidence>
<evidence type="ECO:0008006" key="4">
    <source>
        <dbReference type="Google" id="ProtNLM"/>
    </source>
</evidence>
<dbReference type="RefSeq" id="WP_014767436.1">
    <property type="nucleotide sequence ID" value="NC_018001.1"/>
</dbReference>
<dbReference type="AlphaFoldDB" id="I3XRG1"/>
<dbReference type="EMBL" id="CP003321">
    <property type="protein sequence ID" value="AFL66535.1"/>
    <property type="molecule type" value="Genomic_DNA"/>
</dbReference>
<feature type="transmembrane region" description="Helical" evidence="1">
    <location>
        <begin position="137"/>
        <end position="157"/>
    </location>
</feature>
<feature type="transmembrane region" description="Helical" evidence="1">
    <location>
        <begin position="311"/>
        <end position="331"/>
    </location>
</feature>
<accession>I3XRG1</accession>
<dbReference type="eggNOG" id="arCOG07752">
    <property type="taxonomic scope" value="Archaea"/>
</dbReference>
<name>I3XRG1_DESAM</name>
<organism evidence="2 3">
    <name type="scientific">Desulfurococcus amylolyticus DSM 16532</name>
    <dbReference type="NCBI Taxonomy" id="768672"/>
    <lineage>
        <taxon>Archaea</taxon>
        <taxon>Thermoproteota</taxon>
        <taxon>Thermoprotei</taxon>
        <taxon>Desulfurococcales</taxon>
        <taxon>Desulfurococcaceae</taxon>
        <taxon>Desulfurococcus</taxon>
    </lineage>
</organism>
<feature type="transmembrane region" description="Helical" evidence="1">
    <location>
        <begin position="169"/>
        <end position="188"/>
    </location>
</feature>
<feature type="transmembrane region" description="Helical" evidence="1">
    <location>
        <begin position="337"/>
        <end position="357"/>
    </location>
</feature>
<evidence type="ECO:0000256" key="1">
    <source>
        <dbReference type="SAM" id="Phobius"/>
    </source>
</evidence>
<keyword evidence="3" id="KW-1185">Reference proteome</keyword>
<sequence>MDSPSSLYIGGLVKTGKALLCSYPLMLSAPILSIGLYMAGKYYGLKMLLEVKPWRPVKPFHIFLAGFILGFAVRILPEIHYWPYPVGYDIVEYIAHARDFLAKPMLFGTYVWNTALRNTPPLLDWILYPFSLFVDPWYLFKVYPAIVAGSLVGLKGLLMKRVFKYSGKWVFTGMILTSLSLLVLRLTWDLHKQGLATIILLTALLVVDDASFTRGSLRRHFAAASLLILMGLASEFGVLFSLVLILLIVYRLLRSINPPGKSLIAVALYAVTAVIQVFLYSWYMRTPLVANTVTIVAPPIVTSDSGWAGEALSYLIAGAGVYIVLYTVAYNDSLKKAWLTTMLTLILILYAATTWLMPLTGLAGGEYDRVLMSITPLMIACGVSVFSHAGKIPGVLLALLVITPGLYATLNPSLQYLNQPYVYALNRMPPYLGPVPGNEALLNDLLDVSMYAAKTYWDEGVLVTSDPYMRFIHLRLRNPDTSRPINTLWSLSPDALASLIASQGVEEFVVLMEKQPAPEGFKDAVSTLLRDKYGVTEVMLRVETVYCGTSYCLYKFIMTS</sequence>